<evidence type="ECO:0000313" key="4">
    <source>
        <dbReference type="Proteomes" id="UP000277326"/>
    </source>
</evidence>
<evidence type="ECO:0000313" key="2">
    <source>
        <dbReference type="EMBL" id="AZH25793.1"/>
    </source>
</evidence>
<proteinExistence type="predicted"/>
<dbReference type="Proteomes" id="UP000277326">
    <property type="component" value="Unassembled WGS sequence"/>
</dbReference>
<feature type="transmembrane region" description="Helical" evidence="1">
    <location>
        <begin position="32"/>
        <end position="53"/>
    </location>
</feature>
<reference evidence="2 5" key="2">
    <citation type="submission" date="2018-07" db="EMBL/GenBank/DDBJ databases">
        <title>Genome sequences of Haloplanus aerogenes JCM 16430T.</title>
        <authorList>
            <person name="Kim Y.B."/>
            <person name="Roh S.W."/>
        </authorList>
    </citation>
    <scope>NUCLEOTIDE SEQUENCE [LARGE SCALE GENOMIC DNA]</scope>
    <source>
        <strain evidence="2 5">JCM 16430</strain>
    </source>
</reference>
<reference evidence="3 4" key="1">
    <citation type="journal article" date="2015" name="Stand. Genomic Sci.">
        <title>Genomic Encyclopedia of Bacterial and Archaeal Type Strains, Phase III: the genomes of soil and plant-associated and newly described type strains.</title>
        <authorList>
            <person name="Whitman W.B."/>
            <person name="Woyke T."/>
            <person name="Klenk H.P."/>
            <person name="Zhou Y."/>
            <person name="Lilburn T.G."/>
            <person name="Beck B.J."/>
            <person name="De Vos P."/>
            <person name="Vandamme P."/>
            <person name="Eisen J.A."/>
            <person name="Garrity G."/>
            <person name="Hugenholtz P."/>
            <person name="Kyrpides N.C."/>
        </authorList>
    </citation>
    <scope>NUCLEOTIDE SEQUENCE [LARGE SCALE GENOMIC DNA]</scope>
    <source>
        <strain evidence="3 4">CGMCC 1.10124</strain>
    </source>
</reference>
<dbReference type="OrthoDB" id="307464at2157"/>
<accession>A0A3M0DU92</accession>
<feature type="transmembrane region" description="Helical" evidence="1">
    <location>
        <begin position="73"/>
        <end position="93"/>
    </location>
</feature>
<dbReference type="KEGG" id="haer:DU502_10565"/>
<gene>
    <name evidence="3" type="ORF">ATH50_0628</name>
    <name evidence="2" type="ORF">DU502_10565</name>
</gene>
<organism evidence="3 4">
    <name type="scientific">Haloplanus aerogenes</name>
    <dbReference type="NCBI Taxonomy" id="660522"/>
    <lineage>
        <taxon>Archaea</taxon>
        <taxon>Methanobacteriati</taxon>
        <taxon>Methanobacteriota</taxon>
        <taxon>Stenosarchaea group</taxon>
        <taxon>Halobacteria</taxon>
        <taxon>Halobacteriales</taxon>
        <taxon>Haloferacaceae</taxon>
        <taxon>Haloplanus</taxon>
    </lineage>
</organism>
<evidence type="ECO:0000313" key="5">
    <source>
        <dbReference type="Proteomes" id="UP000282007"/>
    </source>
</evidence>
<dbReference type="EMBL" id="CP034145">
    <property type="protein sequence ID" value="AZH25793.1"/>
    <property type="molecule type" value="Genomic_DNA"/>
</dbReference>
<dbReference type="AlphaFoldDB" id="A0A3M0DU92"/>
<keyword evidence="5" id="KW-1185">Reference proteome</keyword>
<dbReference type="EMBL" id="REFS01000001">
    <property type="protein sequence ID" value="RMB25531.1"/>
    <property type="molecule type" value="Genomic_DNA"/>
</dbReference>
<evidence type="ECO:0000313" key="3">
    <source>
        <dbReference type="EMBL" id="RMB25531.1"/>
    </source>
</evidence>
<keyword evidence="1" id="KW-1133">Transmembrane helix</keyword>
<dbReference type="Proteomes" id="UP000282007">
    <property type="component" value="Chromosome"/>
</dbReference>
<protein>
    <submittedName>
        <fullName evidence="3">Uncharacterized protein</fullName>
    </submittedName>
</protein>
<keyword evidence="1" id="KW-0472">Membrane</keyword>
<keyword evidence="1" id="KW-0812">Transmembrane</keyword>
<dbReference type="RefSeq" id="WP_121919327.1">
    <property type="nucleotide sequence ID" value="NZ_CP034145.1"/>
</dbReference>
<reference evidence="3" key="3">
    <citation type="submission" date="2018-10" db="EMBL/GenBank/DDBJ databases">
        <authorList>
            <person name="Whitman W."/>
            <person name="Huntemann M."/>
            <person name="Clum A."/>
            <person name="Pillay M."/>
            <person name="Palaniappan K."/>
            <person name="Varghese N."/>
            <person name="Mikhailova N."/>
            <person name="Stamatis D."/>
            <person name="Reddy T."/>
            <person name="Daum C."/>
            <person name="Shapiro N."/>
            <person name="Ivanova N."/>
            <person name="Kyrpides N."/>
            <person name="Woyke T."/>
        </authorList>
    </citation>
    <scope>NUCLEOTIDE SEQUENCE</scope>
    <source>
        <strain evidence="3">CGMCC 1.10124</strain>
    </source>
</reference>
<evidence type="ECO:0000256" key="1">
    <source>
        <dbReference type="SAM" id="Phobius"/>
    </source>
</evidence>
<feature type="transmembrane region" description="Helical" evidence="1">
    <location>
        <begin position="6"/>
        <end position="25"/>
    </location>
</feature>
<dbReference type="GeneID" id="38471733"/>
<name>A0A3M0DU92_9EURY</name>
<sequence length="128" mass="13007">MDATRVGWVVVGSAILCAGMTLVGVNAFAGRLWLVVVGFALFVGGYRTMQYGVHGWPSLDGLGATNASTAGSLARGTGLALSVVLCAYGFVLMGEAVRASAWQPTLFSGASVVVGYVIGHIAANGEVL</sequence>
<feature type="transmembrane region" description="Helical" evidence="1">
    <location>
        <begin position="105"/>
        <end position="123"/>
    </location>
</feature>